<dbReference type="AlphaFoldDB" id="A0A3S0IUZ4"/>
<evidence type="ECO:0000256" key="2">
    <source>
        <dbReference type="ARBA" id="ARBA00022837"/>
    </source>
</evidence>
<dbReference type="InterPro" id="IPR028974">
    <property type="entry name" value="TSP_type-3_rpt"/>
</dbReference>
<dbReference type="EMBL" id="RXNU01000002">
    <property type="protein sequence ID" value="RTR40309.1"/>
    <property type="molecule type" value="Genomic_DNA"/>
</dbReference>
<evidence type="ECO:0000313" key="4">
    <source>
        <dbReference type="Proteomes" id="UP000267448"/>
    </source>
</evidence>
<name>A0A3S0IUZ4_9GAMM</name>
<protein>
    <recommendedName>
        <fullName evidence="5">Thrombospondin</fullName>
    </recommendedName>
</protein>
<keyword evidence="2" id="KW-0106">Calcium</keyword>
<keyword evidence="1" id="KW-0732">Signal</keyword>
<dbReference type="SUPFAM" id="SSF103647">
    <property type="entry name" value="TSP type-3 repeat"/>
    <property type="match status" value="1"/>
</dbReference>
<evidence type="ECO:0000313" key="3">
    <source>
        <dbReference type="EMBL" id="RTR40309.1"/>
    </source>
</evidence>
<evidence type="ECO:0008006" key="5">
    <source>
        <dbReference type="Google" id="ProtNLM"/>
    </source>
</evidence>
<dbReference type="PROSITE" id="PS51234">
    <property type="entry name" value="TSP3"/>
    <property type="match status" value="1"/>
</dbReference>
<keyword evidence="4" id="KW-1185">Reference proteome</keyword>
<reference evidence="3 4" key="1">
    <citation type="submission" date="2018-12" db="EMBL/GenBank/DDBJ databases">
        <authorList>
            <person name="Yu L."/>
        </authorList>
    </citation>
    <scope>NUCLEOTIDE SEQUENCE [LARGE SCALE GENOMIC DNA]</scope>
    <source>
        <strain evidence="3 4">HAW-EB2</strain>
    </source>
</reference>
<proteinExistence type="predicted"/>
<dbReference type="Pfam" id="PF02412">
    <property type="entry name" value="TSP_3"/>
    <property type="match status" value="2"/>
</dbReference>
<dbReference type="PANTHER" id="PTHR10199">
    <property type="entry name" value="THROMBOSPONDIN"/>
    <property type="match status" value="1"/>
</dbReference>
<dbReference type="InterPro" id="IPR017897">
    <property type="entry name" value="Thrombospondin_3_rpt"/>
</dbReference>
<dbReference type="GO" id="GO:0007155">
    <property type="term" value="P:cell adhesion"/>
    <property type="evidence" value="ECO:0007669"/>
    <property type="project" value="InterPro"/>
</dbReference>
<comment type="caution">
    <text evidence="3">The sequence shown here is derived from an EMBL/GenBank/DDBJ whole genome shotgun (WGS) entry which is preliminary data.</text>
</comment>
<evidence type="ECO:0000256" key="1">
    <source>
        <dbReference type="ARBA" id="ARBA00022729"/>
    </source>
</evidence>
<organism evidence="3 4">
    <name type="scientific">Shewanella canadensis</name>
    <dbReference type="NCBI Taxonomy" id="271096"/>
    <lineage>
        <taxon>Bacteria</taxon>
        <taxon>Pseudomonadati</taxon>
        <taxon>Pseudomonadota</taxon>
        <taxon>Gammaproteobacteria</taxon>
        <taxon>Alteromonadales</taxon>
        <taxon>Shewanellaceae</taxon>
        <taxon>Shewanella</taxon>
    </lineage>
</organism>
<sequence>MRRESFLPTLWREYWLGLLCVPESLPTFTSVLWPRCVYHRPGGYAGPLLISDRSLNGAGVPEYPLNALEGSDYRIWSLLLERGSLDIDEDIVDYNEDNCPFDFNPEQVNTDGDALGDICDPDMDGDGIDNESDNCPLIPNTDQANFDGDELGDVCDLDADNDEVNDDSDLCLYTQLGATVNASGCSIAQLVPCEGADENTSWKNHGQYVSKMAKEAKTFRKQGLINQWEFLTIMQAAAQSACGK</sequence>
<dbReference type="GO" id="GO:0005509">
    <property type="term" value="F:calcium ion binding"/>
    <property type="evidence" value="ECO:0007669"/>
    <property type="project" value="InterPro"/>
</dbReference>
<dbReference type="OrthoDB" id="6197493at2"/>
<dbReference type="Proteomes" id="UP000267448">
    <property type="component" value="Unassembled WGS sequence"/>
</dbReference>
<dbReference type="PANTHER" id="PTHR10199:SF110">
    <property type="entry name" value="TSP C-TERMINAL DOMAIN-CONTAINING PROTEIN"/>
    <property type="match status" value="1"/>
</dbReference>
<dbReference type="InterPro" id="IPR003367">
    <property type="entry name" value="Thrombospondin_3-like_rpt"/>
</dbReference>
<accession>A0A3S0IUZ4</accession>
<dbReference type="Gene3D" id="4.10.1080.10">
    <property type="entry name" value="TSP type-3 repeat"/>
    <property type="match status" value="1"/>
</dbReference>
<gene>
    <name evidence="3" type="ORF">EKG38_04240</name>
</gene>